<dbReference type="GO" id="GO:0015920">
    <property type="term" value="P:lipopolysaccharide transport"/>
    <property type="evidence" value="ECO:0007669"/>
    <property type="project" value="TreeGrafter"/>
</dbReference>
<feature type="transmembrane region" description="Helical" evidence="6">
    <location>
        <begin position="279"/>
        <end position="298"/>
    </location>
</feature>
<dbReference type="Proteomes" id="UP000529417">
    <property type="component" value="Unassembled WGS sequence"/>
</dbReference>
<protein>
    <submittedName>
        <fullName evidence="7">LPS export ABC transporter permease LptF</fullName>
    </submittedName>
</protein>
<dbReference type="GO" id="GO:0043190">
    <property type="term" value="C:ATP-binding cassette (ABC) transporter complex"/>
    <property type="evidence" value="ECO:0007669"/>
    <property type="project" value="InterPro"/>
</dbReference>
<dbReference type="NCBIfam" id="TIGR04407">
    <property type="entry name" value="LptF_YjgP"/>
    <property type="match status" value="1"/>
</dbReference>
<dbReference type="InterPro" id="IPR030922">
    <property type="entry name" value="LptF"/>
</dbReference>
<evidence type="ECO:0000256" key="4">
    <source>
        <dbReference type="ARBA" id="ARBA00022989"/>
    </source>
</evidence>
<keyword evidence="2" id="KW-1003">Cell membrane</keyword>
<keyword evidence="3 6" id="KW-0812">Transmembrane</keyword>
<dbReference type="PANTHER" id="PTHR33529:SF6">
    <property type="entry name" value="YJGP_YJGQ FAMILY PERMEASE"/>
    <property type="match status" value="1"/>
</dbReference>
<dbReference type="RefSeq" id="WP_179906981.1">
    <property type="nucleotide sequence ID" value="NZ_JACBXS010000035.1"/>
</dbReference>
<evidence type="ECO:0000256" key="3">
    <source>
        <dbReference type="ARBA" id="ARBA00022692"/>
    </source>
</evidence>
<organism evidence="7 8">
    <name type="scientific">Rhabdonatronobacter sediminivivens</name>
    <dbReference type="NCBI Taxonomy" id="2743469"/>
    <lineage>
        <taxon>Bacteria</taxon>
        <taxon>Pseudomonadati</taxon>
        <taxon>Pseudomonadota</taxon>
        <taxon>Alphaproteobacteria</taxon>
        <taxon>Rhodobacterales</taxon>
        <taxon>Paracoccaceae</taxon>
        <taxon>Rhabdonatronobacter</taxon>
    </lineage>
</organism>
<evidence type="ECO:0000313" key="8">
    <source>
        <dbReference type="Proteomes" id="UP000529417"/>
    </source>
</evidence>
<proteinExistence type="predicted"/>
<name>A0A7Z0I1H0_9RHOB</name>
<dbReference type="InterPro" id="IPR005495">
    <property type="entry name" value="LptG/LptF_permease"/>
</dbReference>
<feature type="transmembrane region" description="Helical" evidence="6">
    <location>
        <begin position="60"/>
        <end position="78"/>
    </location>
</feature>
<reference evidence="7 8" key="1">
    <citation type="journal article" date="2000" name="Arch. Microbiol.">
        <title>Rhodobaca bogoriensis gen. nov. and sp. nov., an alkaliphilic purple nonsulfur bacterium from African Rift Valley soda lakes.</title>
        <authorList>
            <person name="Milford A.D."/>
            <person name="Achenbach L.A."/>
            <person name="Jung D.O."/>
            <person name="Madigan M.T."/>
        </authorList>
    </citation>
    <scope>NUCLEOTIDE SEQUENCE [LARGE SCALE GENOMIC DNA]</scope>
    <source>
        <strain evidence="7 8">2376</strain>
    </source>
</reference>
<accession>A0A7Z0I1H0</accession>
<evidence type="ECO:0000256" key="1">
    <source>
        <dbReference type="ARBA" id="ARBA00004651"/>
    </source>
</evidence>
<comment type="subcellular location">
    <subcellularLocation>
        <location evidence="1">Cell membrane</location>
        <topology evidence="1">Multi-pass membrane protein</topology>
    </subcellularLocation>
</comment>
<dbReference type="PANTHER" id="PTHR33529">
    <property type="entry name" value="SLR0882 PROTEIN-RELATED"/>
    <property type="match status" value="1"/>
</dbReference>
<dbReference type="Pfam" id="PF03739">
    <property type="entry name" value="LptF_LptG"/>
    <property type="match status" value="1"/>
</dbReference>
<keyword evidence="4 6" id="KW-1133">Transmembrane helix</keyword>
<sequence length="370" mass="40267">MSRLDRYVFFQLLSVFAFFSLVLVSVYWVNRAVRLFDRLIGGGQPLLVFLELSALTLPNVIRLVLPVAAFAAAVYVATRLTRESELVVMRAAGISPLRLLRAVVAFGGVVALMLLVLMHVLMPAARNQLADRQAEIAENITAHFLTAGEFQRPARNITVFIREITPEGELRGVFLSDTRAEGSHVNYTARSALLAPGASGPKLVMLDGMAQVRDLRTNRLVIASFQDLTYDIGALIGPSGRGYDVREFSTRDLIAPPPELLEASGATPAELRYEMANRFAHPVLAVVAAMIGFVVIQFGDFSRLGPWKQVAGAIVLLAMTQLLDNALARPALQDPALAWLAFVPALSGLMAVGVMLVLLQRRQARPRAAA</sequence>
<keyword evidence="8" id="KW-1185">Reference proteome</keyword>
<evidence type="ECO:0000313" key="7">
    <source>
        <dbReference type="EMBL" id="NYS26188.1"/>
    </source>
</evidence>
<feature type="transmembrane region" description="Helical" evidence="6">
    <location>
        <begin position="7"/>
        <end position="29"/>
    </location>
</feature>
<comment type="caution">
    <text evidence="7">The sequence shown here is derived from an EMBL/GenBank/DDBJ whole genome shotgun (WGS) entry which is preliminary data.</text>
</comment>
<feature type="transmembrane region" description="Helical" evidence="6">
    <location>
        <begin position="337"/>
        <end position="359"/>
    </location>
</feature>
<evidence type="ECO:0000256" key="2">
    <source>
        <dbReference type="ARBA" id="ARBA00022475"/>
    </source>
</evidence>
<evidence type="ECO:0000256" key="5">
    <source>
        <dbReference type="ARBA" id="ARBA00023136"/>
    </source>
</evidence>
<dbReference type="AlphaFoldDB" id="A0A7Z0I1H0"/>
<dbReference type="GO" id="GO:0055085">
    <property type="term" value="P:transmembrane transport"/>
    <property type="evidence" value="ECO:0007669"/>
    <property type="project" value="InterPro"/>
</dbReference>
<keyword evidence="5 6" id="KW-0472">Membrane</keyword>
<evidence type="ECO:0000256" key="6">
    <source>
        <dbReference type="SAM" id="Phobius"/>
    </source>
</evidence>
<dbReference type="EMBL" id="JACBXS010000035">
    <property type="protein sequence ID" value="NYS26188.1"/>
    <property type="molecule type" value="Genomic_DNA"/>
</dbReference>
<feature type="transmembrane region" description="Helical" evidence="6">
    <location>
        <begin position="99"/>
        <end position="122"/>
    </location>
</feature>
<gene>
    <name evidence="7" type="primary">lptF</name>
    <name evidence="7" type="ORF">HUK65_14430</name>
</gene>